<evidence type="ECO:0000256" key="2">
    <source>
        <dbReference type="ARBA" id="ARBA00023015"/>
    </source>
</evidence>
<feature type="repeat" description="TPR" evidence="5">
    <location>
        <begin position="797"/>
        <end position="830"/>
    </location>
</feature>
<evidence type="ECO:0000259" key="6">
    <source>
        <dbReference type="SMART" id="SM00862"/>
    </source>
</evidence>
<dbReference type="PROSITE" id="PS50005">
    <property type="entry name" value="TPR"/>
    <property type="match status" value="1"/>
</dbReference>
<keyword evidence="5" id="KW-0802">TPR repeat</keyword>
<dbReference type="GO" id="GO:0000160">
    <property type="term" value="P:phosphorelay signal transduction system"/>
    <property type="evidence" value="ECO:0007669"/>
    <property type="project" value="InterPro"/>
</dbReference>
<dbReference type="EMBL" id="JACHMI010000001">
    <property type="protein sequence ID" value="MBB6546855.1"/>
    <property type="molecule type" value="Genomic_DNA"/>
</dbReference>
<comment type="caution">
    <text evidence="8">The sequence shown here is derived from an EMBL/GenBank/DDBJ whole genome shotgun (WGS) entry which is preliminary data.</text>
</comment>
<dbReference type="SUPFAM" id="SSF46894">
    <property type="entry name" value="C-terminal effector domain of the bipartite response regulators"/>
    <property type="match status" value="1"/>
</dbReference>
<keyword evidence="2" id="KW-0805">Transcription regulation</keyword>
<dbReference type="InterPro" id="IPR027417">
    <property type="entry name" value="P-loop_NTPase"/>
</dbReference>
<dbReference type="InterPro" id="IPR051677">
    <property type="entry name" value="AfsR-DnrI-RedD_regulator"/>
</dbReference>
<keyword evidence="4" id="KW-0804">Transcription</keyword>
<evidence type="ECO:0000256" key="5">
    <source>
        <dbReference type="PROSITE-ProRule" id="PRU00339"/>
    </source>
</evidence>
<protein>
    <submittedName>
        <fullName evidence="8">DNA-binding SARP family transcriptional activator</fullName>
    </submittedName>
</protein>
<dbReference type="PANTHER" id="PTHR35807">
    <property type="entry name" value="TRANSCRIPTIONAL REGULATOR REDD-RELATED"/>
    <property type="match status" value="1"/>
</dbReference>
<sequence>MDIRVLGPVEVSEGGAQVPVEGAQQQCVLGMLAAHHGAYVPVDRLIDALWEEDPPKTAKTIVQLKVSQLRKTLGERIASTTAGYSLAVPAEEVDLVRFRRLAAEGHAAGRPELAVAAWERALEQWRGQPLQGVGTGWVEQRVRMPLLRELWDLLEELAAALIELGRHREVPTLLQGVRHEEPLRETPHALAMTALWHDGRTAEALELFHDVQRLLARELGVDPGPRLRDLHQRIVQGHRPMVPRQLPRDVAGFVGRRAEAERLRCLLRDGRVAVVTGAAGIGKSALAVRVGYQVAPCYPDGQLHVDLGGHGQGEPLPPERVLPRLLGALGVPAPNGAAEQLGLYRSTLAGRRVLLVLDNAASAEQVRPLLPGGDTCGVIVTSRDALRGLALQGAQSVRLGTLSPEEARDLLAGLVGSEPVQADPEAAAELAELCGHLPLALAIAGANLLGRAGLRDYIQELHADRWSTLAVEGDAQATVATAFAGSYAALPPDAQVLFRRFGLVPGCDFTAASAARLAGGDPGTARRLLSRLASAHLVEEHAPGRYRLHDLVALYAREHCTEGDDDPAPLHAYYLHTVRAAGRLLAPSVELLPLTPEDPPDDAERFAGAEAASTWFRAEQLNLLAVIDHARGRLLWRLVESLRAFMYDGYQPDVIIALAGRALAEAERADDRAGQAAMRHTLANAWFMLNEPRPAIRHSQLAARLYDEIGWKTGTLLALSNLVMGTTSLGNLHESLANHERIIRLWEAFEPTTKLAMALENYAITLLWAGRAGDALDRQLRSLRVRQALAEPPGGQARAHTVLGDIHLTLGNVEAAIDAFDRGLEAASGGSGQDRAAGRPAAGGSQVARTLAGAALAWYLKGDAARAADLARLAVRAAGEDRRPSSGYDEASGTLARVDVSLGLDERVRLLEDVLAAYRDRAYPFLDTRARVWLAEVLVEGGRPVEAARHARQARDAAVRYGMRRLEGQALTVLARACPDGIHDARRAVELHREFGHRLDEAAAQAVLDRLLDRP</sequence>
<dbReference type="Proteomes" id="UP000565579">
    <property type="component" value="Unassembled WGS sequence"/>
</dbReference>
<reference evidence="8 9" key="1">
    <citation type="submission" date="2020-08" db="EMBL/GenBank/DDBJ databases">
        <title>Sequencing the genomes of 1000 actinobacteria strains.</title>
        <authorList>
            <person name="Klenk H.-P."/>
        </authorList>
    </citation>
    <scope>NUCLEOTIDE SEQUENCE [LARGE SCALE GENOMIC DNA]</scope>
    <source>
        <strain evidence="8 9">DSM 43768</strain>
    </source>
</reference>
<feature type="domain" description="Bacterial transcriptional activator" evidence="7">
    <location>
        <begin position="93"/>
        <end position="235"/>
    </location>
</feature>
<keyword evidence="9" id="KW-1185">Reference proteome</keyword>
<dbReference type="CDD" id="cd15831">
    <property type="entry name" value="BTAD"/>
    <property type="match status" value="1"/>
</dbReference>
<dbReference type="AlphaFoldDB" id="A0A7X0TX52"/>
<feature type="domain" description="OmpR/PhoB-type" evidence="6">
    <location>
        <begin position="17"/>
        <end position="86"/>
    </location>
</feature>
<dbReference type="SUPFAM" id="SSF48452">
    <property type="entry name" value="TPR-like"/>
    <property type="match status" value="2"/>
</dbReference>
<dbReference type="Gene3D" id="1.10.10.10">
    <property type="entry name" value="Winged helix-like DNA-binding domain superfamily/Winged helix DNA-binding domain"/>
    <property type="match status" value="1"/>
</dbReference>
<dbReference type="GO" id="GO:0006355">
    <property type="term" value="P:regulation of DNA-templated transcription"/>
    <property type="evidence" value="ECO:0007669"/>
    <property type="project" value="InterPro"/>
</dbReference>
<evidence type="ECO:0000313" key="8">
    <source>
        <dbReference type="EMBL" id="MBB6546855.1"/>
    </source>
</evidence>
<organism evidence="8 9">
    <name type="scientific">Nonomuraea rubra</name>
    <dbReference type="NCBI Taxonomy" id="46180"/>
    <lineage>
        <taxon>Bacteria</taxon>
        <taxon>Bacillati</taxon>
        <taxon>Actinomycetota</taxon>
        <taxon>Actinomycetes</taxon>
        <taxon>Streptosporangiales</taxon>
        <taxon>Streptosporangiaceae</taxon>
        <taxon>Nonomuraea</taxon>
    </lineage>
</organism>
<dbReference type="SMART" id="SM01043">
    <property type="entry name" value="BTAD"/>
    <property type="match status" value="1"/>
</dbReference>
<proteinExistence type="inferred from homology"/>
<evidence type="ECO:0000256" key="4">
    <source>
        <dbReference type="ARBA" id="ARBA00023163"/>
    </source>
</evidence>
<dbReference type="Pfam" id="PF13424">
    <property type="entry name" value="TPR_12"/>
    <property type="match status" value="1"/>
</dbReference>
<evidence type="ECO:0000259" key="7">
    <source>
        <dbReference type="SMART" id="SM01043"/>
    </source>
</evidence>
<dbReference type="GO" id="GO:0003677">
    <property type="term" value="F:DNA binding"/>
    <property type="evidence" value="ECO:0007669"/>
    <property type="project" value="UniProtKB-KW"/>
</dbReference>
<dbReference type="Gene3D" id="1.25.40.10">
    <property type="entry name" value="Tetratricopeptide repeat domain"/>
    <property type="match status" value="2"/>
</dbReference>
<comment type="similarity">
    <text evidence="1">Belongs to the AfsR/DnrI/RedD regulatory family.</text>
</comment>
<evidence type="ECO:0000313" key="9">
    <source>
        <dbReference type="Proteomes" id="UP000565579"/>
    </source>
</evidence>
<dbReference type="SUPFAM" id="SSF52540">
    <property type="entry name" value="P-loop containing nucleoside triphosphate hydrolases"/>
    <property type="match status" value="1"/>
</dbReference>
<dbReference type="Pfam" id="PF03704">
    <property type="entry name" value="BTAD"/>
    <property type="match status" value="1"/>
</dbReference>
<dbReference type="InterPro" id="IPR036388">
    <property type="entry name" value="WH-like_DNA-bd_sf"/>
</dbReference>
<dbReference type="SMART" id="SM00862">
    <property type="entry name" value="Trans_reg_C"/>
    <property type="match status" value="1"/>
</dbReference>
<dbReference type="InterPro" id="IPR011990">
    <property type="entry name" value="TPR-like_helical_dom_sf"/>
</dbReference>
<dbReference type="Pfam" id="PF00486">
    <property type="entry name" value="Trans_reg_C"/>
    <property type="match status" value="1"/>
</dbReference>
<dbReference type="RefSeq" id="WP_185101594.1">
    <property type="nucleotide sequence ID" value="NZ_BAAAXY010000087.1"/>
</dbReference>
<dbReference type="InterPro" id="IPR001867">
    <property type="entry name" value="OmpR/PhoB-type_DNA-bd"/>
</dbReference>
<keyword evidence="3 8" id="KW-0238">DNA-binding</keyword>
<dbReference type="InterPro" id="IPR019734">
    <property type="entry name" value="TPR_rpt"/>
</dbReference>
<dbReference type="SMART" id="SM00028">
    <property type="entry name" value="TPR"/>
    <property type="match status" value="4"/>
</dbReference>
<dbReference type="InterPro" id="IPR005158">
    <property type="entry name" value="BTAD"/>
</dbReference>
<name>A0A7X0TX52_9ACTN</name>
<evidence type="ECO:0000256" key="3">
    <source>
        <dbReference type="ARBA" id="ARBA00023125"/>
    </source>
</evidence>
<evidence type="ECO:0000256" key="1">
    <source>
        <dbReference type="ARBA" id="ARBA00005820"/>
    </source>
</evidence>
<dbReference type="GO" id="GO:0043531">
    <property type="term" value="F:ADP binding"/>
    <property type="evidence" value="ECO:0007669"/>
    <property type="project" value="InterPro"/>
</dbReference>
<accession>A0A7X0TX52</accession>
<gene>
    <name evidence="8" type="ORF">HD593_001650</name>
</gene>
<dbReference type="PRINTS" id="PR00364">
    <property type="entry name" value="DISEASERSIST"/>
</dbReference>
<dbReference type="InterPro" id="IPR016032">
    <property type="entry name" value="Sig_transdc_resp-reg_C-effctor"/>
</dbReference>
<dbReference type="PANTHER" id="PTHR35807:SF1">
    <property type="entry name" value="TRANSCRIPTIONAL REGULATOR REDD"/>
    <property type="match status" value="1"/>
</dbReference>